<dbReference type="Gene3D" id="3.40.50.300">
    <property type="entry name" value="P-loop containing nucleotide triphosphate hydrolases"/>
    <property type="match status" value="2"/>
</dbReference>
<dbReference type="InterPro" id="IPR014001">
    <property type="entry name" value="Helicase_ATP-bd"/>
</dbReference>
<evidence type="ECO:0008006" key="8">
    <source>
        <dbReference type="Google" id="ProtNLM"/>
    </source>
</evidence>
<feature type="region of interest" description="Disordered" evidence="3">
    <location>
        <begin position="1"/>
        <end position="42"/>
    </location>
</feature>
<organism evidence="6 7">
    <name type="scientific">Rhizoctonia solani</name>
    <dbReference type="NCBI Taxonomy" id="456999"/>
    <lineage>
        <taxon>Eukaryota</taxon>
        <taxon>Fungi</taxon>
        <taxon>Dikarya</taxon>
        <taxon>Basidiomycota</taxon>
        <taxon>Agaricomycotina</taxon>
        <taxon>Agaricomycetes</taxon>
        <taxon>Cantharellales</taxon>
        <taxon>Ceratobasidiaceae</taxon>
        <taxon>Rhizoctonia</taxon>
    </lineage>
</organism>
<dbReference type="SUPFAM" id="SSF52540">
    <property type="entry name" value="P-loop containing nucleoside triphosphate hydrolases"/>
    <property type="match status" value="1"/>
</dbReference>
<dbReference type="PROSITE" id="PS51192">
    <property type="entry name" value="HELICASE_ATP_BIND_1"/>
    <property type="match status" value="1"/>
</dbReference>
<dbReference type="GO" id="GO:0005524">
    <property type="term" value="F:ATP binding"/>
    <property type="evidence" value="ECO:0007669"/>
    <property type="project" value="UniProtKB-KW"/>
</dbReference>
<evidence type="ECO:0000256" key="2">
    <source>
        <dbReference type="ARBA" id="ARBA00022840"/>
    </source>
</evidence>
<dbReference type="PANTHER" id="PTHR47957:SF3">
    <property type="entry name" value="ATP-DEPENDENT HELICASE HRQ1"/>
    <property type="match status" value="1"/>
</dbReference>
<dbReference type="SMART" id="SM00490">
    <property type="entry name" value="HELICc"/>
    <property type="match status" value="1"/>
</dbReference>
<proteinExistence type="predicted"/>
<dbReference type="Pfam" id="PF08839">
    <property type="entry name" value="CDT1"/>
    <property type="match status" value="1"/>
</dbReference>
<dbReference type="PROSITE" id="PS51194">
    <property type="entry name" value="HELICASE_CTER"/>
    <property type="match status" value="1"/>
</dbReference>
<dbReference type="Pfam" id="PF00270">
    <property type="entry name" value="DEAD"/>
    <property type="match status" value="1"/>
</dbReference>
<evidence type="ECO:0000313" key="7">
    <source>
        <dbReference type="Proteomes" id="UP000663853"/>
    </source>
</evidence>
<comment type="caution">
    <text evidence="6">The sequence shown here is derived from an EMBL/GenBank/DDBJ whole genome shotgun (WGS) entry which is preliminary data.</text>
</comment>
<feature type="domain" description="Helicase C-terminal" evidence="5">
    <location>
        <begin position="560"/>
        <end position="718"/>
    </location>
</feature>
<dbReference type="SMART" id="SM01075">
    <property type="entry name" value="CDT1"/>
    <property type="match status" value="1"/>
</dbReference>
<dbReference type="InterPro" id="IPR055227">
    <property type="entry name" value="HRQ1_WHD"/>
</dbReference>
<evidence type="ECO:0000259" key="5">
    <source>
        <dbReference type="PROSITE" id="PS51194"/>
    </source>
</evidence>
<dbReference type="InterPro" id="IPR027417">
    <property type="entry name" value="P-loop_NTPase"/>
</dbReference>
<dbReference type="CDD" id="cd17923">
    <property type="entry name" value="DEXHc_Hrq1-like"/>
    <property type="match status" value="1"/>
</dbReference>
<keyword evidence="1" id="KW-0547">Nucleotide-binding</keyword>
<dbReference type="InterPro" id="IPR036390">
    <property type="entry name" value="WH_DNA-bd_sf"/>
</dbReference>
<dbReference type="SMART" id="SM00487">
    <property type="entry name" value="DEXDc"/>
    <property type="match status" value="1"/>
</dbReference>
<evidence type="ECO:0000259" key="4">
    <source>
        <dbReference type="PROSITE" id="PS51192"/>
    </source>
</evidence>
<name>A0A8H3HNJ3_9AGAM</name>
<sequence>MPPKRKRTSNMTSDPGASKPPNQRTPKTAPKPQTKGKTIAKKPEESSWPVFFQDLFRIYKALNTVIAFCSSRKHLAITFSLVRQSVENILKQPLELERVAQIKALLPDTICFAYFDANELRINAEMAEKDSTPDIYAPHNFSGDSGEGERVLVLDFTESRRGKGPQRGPQGGGLALPVALTPTGVKNLIEKRNERYCTAVNELIAACTVTSEDPVALVTSAAHDHIPINPTSVLEGVHSSSLGTPVIPSSTERPSIENVIQGLKDFHDGHPYREQIAHERIFDKREAHWGDLARPISKHVANALKVARGVTGFYSHQAAAINSIWDGKNVIVSTSTASGKSVIYQVPILCALEKDKSATAIFIYPTKALAQDQKGAIEQLLARCPGLEDVKVGCDLRRGHSTSVKKYRAPNRIYHIYQLCEQRITVALALGLKPGQDMLHASIIPNEEHWRRHVFFKNLNLVVVDELHYYTGAFGSHVAMIMRRLRRVCAANGNQDIRFISCSATITNPRRHMVDIFGIEEVEVITNDGAPAGQKHFVLWNPPHIDPLNPSAGRVSSIEEACWLFRNLMKQGIRTIVFCKVRRTCESLMKMVRKELASEGRSDILTKVKAYRGGYSQSDRRKIEHEAFSGNLLGIVATNALELGVDIGTLDAVIVLGFPFGLASLRQQMGRAGRRARDALTVLVADSRSIDQHYVNHPDELFSDDVGELLIDLDNKVMLESHLQCAAHEMPIHSIHDQSYFGSSLPDLCQSSLKQDRDGWYHANPKYLPFPSKYISIRGVEEEKYAVIDTTSLENSAGQPRILEEIEVSRAIFELYEGGVFMHQGQTYIVTQVSHDEKQARIIRSDVNWTTRPRAWSIQCNAYSDINATQTHRIRAVKQSTQRAFYGSVQVFTKVFGFLKLRGQEILDVVDIQTPPYERMTTGNDLKTECKAPSKEYAQRETSRKRPARLIWYDAAGDGSGVCAKAFDHISTLLWGAFDKVESCPCEEGCPSCVRGAKCSEGDIVSSKIGASLILKSLLDVHIDPDMVPNFGGLGLNETIVEAESVRAARGTNVEVEE</sequence>
<dbReference type="AlphaFoldDB" id="A0A8H3HNJ3"/>
<evidence type="ECO:0000256" key="1">
    <source>
        <dbReference type="ARBA" id="ARBA00022741"/>
    </source>
</evidence>
<dbReference type="Pfam" id="PF09369">
    <property type="entry name" value="MZB"/>
    <property type="match status" value="1"/>
</dbReference>
<dbReference type="SUPFAM" id="SSF46785">
    <property type="entry name" value="Winged helix' DNA-binding domain"/>
    <property type="match status" value="1"/>
</dbReference>
<evidence type="ECO:0000256" key="3">
    <source>
        <dbReference type="SAM" id="MobiDB-lite"/>
    </source>
</evidence>
<dbReference type="EMBL" id="CAJMXA010004039">
    <property type="protein sequence ID" value="CAE6532426.1"/>
    <property type="molecule type" value="Genomic_DNA"/>
</dbReference>
<dbReference type="InterPro" id="IPR001650">
    <property type="entry name" value="Helicase_C-like"/>
</dbReference>
<evidence type="ECO:0000313" key="6">
    <source>
        <dbReference type="EMBL" id="CAE6532426.1"/>
    </source>
</evidence>
<dbReference type="PANTHER" id="PTHR47957">
    <property type="entry name" value="ATP-DEPENDENT HELICASE HRQ1"/>
    <property type="match status" value="1"/>
</dbReference>
<dbReference type="GO" id="GO:0036297">
    <property type="term" value="P:interstrand cross-link repair"/>
    <property type="evidence" value="ECO:0007669"/>
    <property type="project" value="TreeGrafter"/>
</dbReference>
<reference evidence="6" key="1">
    <citation type="submission" date="2021-01" db="EMBL/GenBank/DDBJ databases">
        <authorList>
            <person name="Kaushik A."/>
        </authorList>
    </citation>
    <scope>NUCLEOTIDE SEQUENCE</scope>
    <source>
        <strain evidence="6">AG6-10EEA</strain>
    </source>
</reference>
<dbReference type="InterPro" id="IPR011545">
    <property type="entry name" value="DEAD/DEAH_box_helicase_dom"/>
</dbReference>
<gene>
    <name evidence="6" type="ORF">RDB_LOCUS170220</name>
</gene>
<dbReference type="GO" id="GO:0043138">
    <property type="term" value="F:3'-5' DNA helicase activity"/>
    <property type="evidence" value="ECO:0007669"/>
    <property type="project" value="TreeGrafter"/>
</dbReference>
<dbReference type="CDD" id="cd18797">
    <property type="entry name" value="SF2_C_Hrq"/>
    <property type="match status" value="1"/>
</dbReference>
<dbReference type="GO" id="GO:0003676">
    <property type="term" value="F:nucleic acid binding"/>
    <property type="evidence" value="ECO:0007669"/>
    <property type="project" value="InterPro"/>
</dbReference>
<dbReference type="Pfam" id="PF22982">
    <property type="entry name" value="WHD_HRQ1"/>
    <property type="match status" value="1"/>
</dbReference>
<dbReference type="InterPro" id="IPR014939">
    <property type="entry name" value="CDT1_Gemini-bd-like"/>
</dbReference>
<keyword evidence="2" id="KW-0067">ATP-binding</keyword>
<dbReference type="GO" id="GO:0006289">
    <property type="term" value="P:nucleotide-excision repair"/>
    <property type="evidence" value="ECO:0007669"/>
    <property type="project" value="TreeGrafter"/>
</dbReference>
<dbReference type="Proteomes" id="UP000663853">
    <property type="component" value="Unassembled WGS sequence"/>
</dbReference>
<dbReference type="GO" id="GO:0005634">
    <property type="term" value="C:nucleus"/>
    <property type="evidence" value="ECO:0007669"/>
    <property type="project" value="TreeGrafter"/>
</dbReference>
<accession>A0A8H3HNJ3</accession>
<protein>
    <recommendedName>
        <fullName evidence="8">ATP-dependent helicase HRQ1</fullName>
    </recommendedName>
</protein>
<dbReference type="Pfam" id="PF00271">
    <property type="entry name" value="Helicase_C"/>
    <property type="match status" value="1"/>
</dbReference>
<feature type="domain" description="Helicase ATP-binding" evidence="4">
    <location>
        <begin position="321"/>
        <end position="524"/>
    </location>
</feature>
<feature type="compositionally biased region" description="Polar residues" evidence="3">
    <location>
        <begin position="9"/>
        <end position="26"/>
    </location>
</feature>
<dbReference type="InterPro" id="IPR018973">
    <property type="entry name" value="MZB"/>
</dbReference>